<dbReference type="Proteomes" id="UP001154282">
    <property type="component" value="Unassembled WGS sequence"/>
</dbReference>
<accession>A0AAV0QUY2</accession>
<evidence type="ECO:0000313" key="2">
    <source>
        <dbReference type="EMBL" id="CAI0549295.1"/>
    </source>
</evidence>
<keyword evidence="3" id="KW-1185">Reference proteome</keyword>
<feature type="region of interest" description="Disordered" evidence="1">
    <location>
        <begin position="1"/>
        <end position="32"/>
    </location>
</feature>
<gene>
    <name evidence="2" type="ORF">LITE_LOCUS45087</name>
</gene>
<evidence type="ECO:0000256" key="1">
    <source>
        <dbReference type="SAM" id="MobiDB-lite"/>
    </source>
</evidence>
<reference evidence="2" key="1">
    <citation type="submission" date="2022-08" db="EMBL/GenBank/DDBJ databases">
        <authorList>
            <person name="Gutierrez-Valencia J."/>
        </authorList>
    </citation>
    <scope>NUCLEOTIDE SEQUENCE</scope>
</reference>
<dbReference type="EMBL" id="CAMGYJ010000010">
    <property type="protein sequence ID" value="CAI0549295.1"/>
    <property type="molecule type" value="Genomic_DNA"/>
</dbReference>
<feature type="compositionally biased region" description="Basic and acidic residues" evidence="1">
    <location>
        <begin position="14"/>
        <end position="23"/>
    </location>
</feature>
<dbReference type="AlphaFoldDB" id="A0AAV0QUY2"/>
<organism evidence="2 3">
    <name type="scientific">Linum tenue</name>
    <dbReference type="NCBI Taxonomy" id="586396"/>
    <lineage>
        <taxon>Eukaryota</taxon>
        <taxon>Viridiplantae</taxon>
        <taxon>Streptophyta</taxon>
        <taxon>Embryophyta</taxon>
        <taxon>Tracheophyta</taxon>
        <taxon>Spermatophyta</taxon>
        <taxon>Magnoliopsida</taxon>
        <taxon>eudicotyledons</taxon>
        <taxon>Gunneridae</taxon>
        <taxon>Pentapetalae</taxon>
        <taxon>rosids</taxon>
        <taxon>fabids</taxon>
        <taxon>Malpighiales</taxon>
        <taxon>Linaceae</taxon>
        <taxon>Linum</taxon>
    </lineage>
</organism>
<protein>
    <submittedName>
        <fullName evidence="2">Uncharacterized protein</fullName>
    </submittedName>
</protein>
<sequence>MTTKNDAAAGNRRNPSEKKEGSARKKKKKKFDEGKEVCVFFVFREGREYLGKKTKKKRVQRPMKKKVSDFLVLYFYVLER</sequence>
<name>A0AAV0QUY2_9ROSI</name>
<proteinExistence type="predicted"/>
<comment type="caution">
    <text evidence="2">The sequence shown here is derived from an EMBL/GenBank/DDBJ whole genome shotgun (WGS) entry which is preliminary data.</text>
</comment>
<evidence type="ECO:0000313" key="3">
    <source>
        <dbReference type="Proteomes" id="UP001154282"/>
    </source>
</evidence>